<dbReference type="InterPro" id="IPR005899">
    <property type="entry name" value="Na_pump_deCOase"/>
</dbReference>
<evidence type="ECO:0000256" key="6">
    <source>
        <dbReference type="ARBA" id="ARBA00022448"/>
    </source>
</evidence>
<comment type="cofactor">
    <cofactor evidence="1 16 17">
        <name>Na(+)</name>
        <dbReference type="ChEBI" id="CHEBI:29101"/>
    </cofactor>
</comment>
<evidence type="ECO:0000256" key="10">
    <source>
        <dbReference type="ARBA" id="ARBA00022989"/>
    </source>
</evidence>
<evidence type="ECO:0000256" key="9">
    <source>
        <dbReference type="ARBA" id="ARBA00022967"/>
    </source>
</evidence>
<dbReference type="HAMAP" id="MF_00404">
    <property type="entry name" value="OadG"/>
    <property type="match status" value="1"/>
</dbReference>
<proteinExistence type="inferred from homology"/>
<gene>
    <name evidence="16" type="primary">oadG</name>
    <name evidence="18" type="ORF">HOP51_12040</name>
</gene>
<accession>A0ABS9AGE7</accession>
<evidence type="ECO:0000256" key="14">
    <source>
        <dbReference type="ARBA" id="ARBA00023201"/>
    </source>
</evidence>
<dbReference type="NCBIfam" id="TIGR01195">
    <property type="entry name" value="oadG_fam"/>
    <property type="match status" value="1"/>
</dbReference>
<dbReference type="EMBL" id="JABFTT010000008">
    <property type="protein sequence ID" value="MCE8020832.1"/>
    <property type="molecule type" value="Genomic_DNA"/>
</dbReference>
<evidence type="ECO:0000256" key="8">
    <source>
        <dbReference type="ARBA" id="ARBA00022692"/>
    </source>
</evidence>
<evidence type="ECO:0000256" key="3">
    <source>
        <dbReference type="ARBA" id="ARBA00004162"/>
    </source>
</evidence>
<feature type="transmembrane region" description="Helical" evidence="16 17">
    <location>
        <begin position="12"/>
        <end position="39"/>
    </location>
</feature>
<keyword evidence="6 16" id="KW-0813">Transport</keyword>
<evidence type="ECO:0000256" key="15">
    <source>
        <dbReference type="ARBA" id="ARBA00048176"/>
    </source>
</evidence>
<keyword evidence="10 16" id="KW-1133">Transmembrane helix</keyword>
<evidence type="ECO:0000256" key="7">
    <source>
        <dbReference type="ARBA" id="ARBA00022475"/>
    </source>
</evidence>
<evidence type="ECO:0000256" key="11">
    <source>
        <dbReference type="ARBA" id="ARBA00023053"/>
    </source>
</evidence>
<dbReference type="RefSeq" id="WP_234274145.1">
    <property type="nucleotide sequence ID" value="NZ_JABFTT010000008.1"/>
</dbReference>
<dbReference type="Pfam" id="PF04277">
    <property type="entry name" value="OAD_gamma"/>
    <property type="match status" value="1"/>
</dbReference>
<keyword evidence="19" id="KW-1185">Reference proteome</keyword>
<evidence type="ECO:0000256" key="16">
    <source>
        <dbReference type="HAMAP-Rule" id="MF_00404"/>
    </source>
</evidence>
<evidence type="ECO:0000256" key="2">
    <source>
        <dbReference type="ARBA" id="ARBA00003002"/>
    </source>
</evidence>
<evidence type="ECO:0000313" key="19">
    <source>
        <dbReference type="Proteomes" id="UP001320122"/>
    </source>
</evidence>
<evidence type="ECO:0000256" key="4">
    <source>
        <dbReference type="ARBA" id="ARBA00005844"/>
    </source>
</evidence>
<reference evidence="18 19" key="1">
    <citation type="journal article" date="2021" name="Front. Microbiol.">
        <title>Aerobic Denitrification and Heterotrophic Sulfur Oxidation in the Genus Halomonas Revealed by Six Novel Species Characterizations and Genome-Based Analysis.</title>
        <authorList>
            <person name="Wang L."/>
            <person name="Shao Z."/>
        </authorList>
    </citation>
    <scope>NUCLEOTIDE SEQUENCE [LARGE SCALE GENOMIC DNA]</scope>
    <source>
        <strain evidence="18 19">MCCC 1A11036</strain>
    </source>
</reference>
<evidence type="ECO:0000256" key="12">
    <source>
        <dbReference type="ARBA" id="ARBA00023065"/>
    </source>
</evidence>
<comment type="caution">
    <text evidence="18">The sequence shown here is derived from an EMBL/GenBank/DDBJ whole genome shotgun (WGS) entry which is preliminary data.</text>
</comment>
<comment type="subcellular location">
    <subcellularLocation>
        <location evidence="3 16 17">Cell membrane</location>
        <topology evidence="3 16 17">Single-pass membrane protein</topology>
    </subcellularLocation>
</comment>
<keyword evidence="12 16" id="KW-0406">Ion transport</keyword>
<comment type="catalytic activity">
    <reaction evidence="15 16 17">
        <text>oxaloacetate + 2 Na(+)(in) + H(+) = pyruvate + 2 Na(+)(out) + CO2</text>
        <dbReference type="Rhea" id="RHEA:57724"/>
        <dbReference type="ChEBI" id="CHEBI:15361"/>
        <dbReference type="ChEBI" id="CHEBI:15378"/>
        <dbReference type="ChEBI" id="CHEBI:16452"/>
        <dbReference type="ChEBI" id="CHEBI:16526"/>
        <dbReference type="ChEBI" id="CHEBI:29101"/>
        <dbReference type="EC" id="7.2.4.2"/>
    </reaction>
</comment>
<comment type="subunit">
    <text evidence="5 16">Heterotrimer of an alpha, a beta and a gamma subunit.</text>
</comment>
<keyword evidence="7 16" id="KW-1003">Cell membrane</keyword>
<evidence type="ECO:0000256" key="17">
    <source>
        <dbReference type="RuleBase" id="RU004278"/>
    </source>
</evidence>
<keyword evidence="8 16" id="KW-0812">Transmembrane</keyword>
<evidence type="ECO:0000313" key="18">
    <source>
        <dbReference type="EMBL" id="MCE8020832.1"/>
    </source>
</evidence>
<dbReference type="Proteomes" id="UP001320122">
    <property type="component" value="Unassembled WGS sequence"/>
</dbReference>
<evidence type="ECO:0000256" key="1">
    <source>
        <dbReference type="ARBA" id="ARBA00001959"/>
    </source>
</evidence>
<keyword evidence="9 16" id="KW-1278">Translocase</keyword>
<protein>
    <recommendedName>
        <fullName evidence="16">Probable oxaloacetate decarboxylase gamma chain</fullName>
        <ecNumber evidence="16">7.2.4.2</ecNumber>
    </recommendedName>
</protein>
<keyword evidence="13 16" id="KW-0472">Membrane</keyword>
<comment type="function">
    <text evidence="2 16 17">Catalyzes the decarboxylation of oxaloacetate coupled to Na(+) translocation.</text>
</comment>
<comment type="similarity">
    <text evidence="4 16 17">Belongs to the OadG family.</text>
</comment>
<sequence length="82" mass="8944">MRDEQLLLDGLALMGVGMGVVFVFLTLLVLVTTLMSWVVCRLAPATPPAPAPVSKPSGRADDAELMVAITAAIHRYRRRHRC</sequence>
<keyword evidence="11 16" id="KW-0915">Sodium</keyword>
<organism evidence="18 19">
    <name type="scientific">Billgrantia zhangzhouensis</name>
    <dbReference type="NCBI Taxonomy" id="2733481"/>
    <lineage>
        <taxon>Bacteria</taxon>
        <taxon>Pseudomonadati</taxon>
        <taxon>Pseudomonadota</taxon>
        <taxon>Gammaproteobacteria</taxon>
        <taxon>Oceanospirillales</taxon>
        <taxon>Halomonadaceae</taxon>
        <taxon>Billgrantia</taxon>
    </lineage>
</organism>
<name>A0ABS9AGE7_9GAMM</name>
<dbReference type="EC" id="7.2.4.2" evidence="16"/>
<evidence type="ECO:0000256" key="5">
    <source>
        <dbReference type="ARBA" id="ARBA00011869"/>
    </source>
</evidence>
<dbReference type="InterPro" id="IPR023424">
    <property type="entry name" value="OadG"/>
</dbReference>
<evidence type="ECO:0000256" key="13">
    <source>
        <dbReference type="ARBA" id="ARBA00023136"/>
    </source>
</evidence>
<keyword evidence="14 16" id="KW-0739">Sodium transport</keyword>